<name>A0A4Z1KA64_9HELO</name>
<comment type="caution">
    <text evidence="2">The sequence shown here is derived from an EMBL/GenBank/DDBJ whole genome shotgun (WGS) entry which is preliminary data.</text>
</comment>
<dbReference type="AlphaFoldDB" id="A0A4Z1KA64"/>
<dbReference type="EMBL" id="PQXO01000738">
    <property type="protein sequence ID" value="TGO82887.1"/>
    <property type="molecule type" value="Genomic_DNA"/>
</dbReference>
<dbReference type="Proteomes" id="UP000297280">
    <property type="component" value="Unassembled WGS sequence"/>
</dbReference>
<protein>
    <submittedName>
        <fullName evidence="2">Uncharacterized protein</fullName>
    </submittedName>
</protein>
<accession>A0A4Z1KA64</accession>
<evidence type="ECO:0000313" key="3">
    <source>
        <dbReference type="Proteomes" id="UP000297280"/>
    </source>
</evidence>
<reference evidence="2 3" key="1">
    <citation type="submission" date="2017-12" db="EMBL/GenBank/DDBJ databases">
        <title>Comparative genomics of Botrytis spp.</title>
        <authorList>
            <person name="Valero-Jimenez C.A."/>
            <person name="Tapia P."/>
            <person name="Veloso J."/>
            <person name="Silva-Moreno E."/>
            <person name="Staats M."/>
            <person name="Valdes J.H."/>
            <person name="Van Kan J.A.L."/>
        </authorList>
    </citation>
    <scope>NUCLEOTIDE SEQUENCE [LARGE SCALE GENOMIC DNA]</scope>
    <source>
        <strain evidence="2 3">MUCL3349</strain>
    </source>
</reference>
<evidence type="ECO:0000313" key="2">
    <source>
        <dbReference type="EMBL" id="TGO82887.1"/>
    </source>
</evidence>
<sequence length="51" mass="5889">MSLHSKQQFLGGNSDELFEQGPYIYHEKSNRETFSEQPLQVITSVRNSDSE</sequence>
<proteinExistence type="predicted"/>
<gene>
    <name evidence="2" type="ORF">BPOR_0739g00050</name>
</gene>
<evidence type="ECO:0000256" key="1">
    <source>
        <dbReference type="SAM" id="MobiDB-lite"/>
    </source>
</evidence>
<keyword evidence="3" id="KW-1185">Reference proteome</keyword>
<feature type="region of interest" description="Disordered" evidence="1">
    <location>
        <begin position="28"/>
        <end position="51"/>
    </location>
</feature>
<feature type="compositionally biased region" description="Polar residues" evidence="1">
    <location>
        <begin position="35"/>
        <end position="51"/>
    </location>
</feature>
<organism evidence="2 3">
    <name type="scientific">Botrytis porri</name>
    <dbReference type="NCBI Taxonomy" id="87229"/>
    <lineage>
        <taxon>Eukaryota</taxon>
        <taxon>Fungi</taxon>
        <taxon>Dikarya</taxon>
        <taxon>Ascomycota</taxon>
        <taxon>Pezizomycotina</taxon>
        <taxon>Leotiomycetes</taxon>
        <taxon>Helotiales</taxon>
        <taxon>Sclerotiniaceae</taxon>
        <taxon>Botrytis</taxon>
    </lineage>
</organism>